<feature type="transmembrane region" description="Helical" evidence="2">
    <location>
        <begin position="360"/>
        <end position="393"/>
    </location>
</feature>
<feature type="transmembrane region" description="Helical" evidence="2">
    <location>
        <begin position="405"/>
        <end position="423"/>
    </location>
</feature>
<dbReference type="Pfam" id="PF06808">
    <property type="entry name" value="DctM"/>
    <property type="match status" value="1"/>
</dbReference>
<feature type="transmembrane region" description="Helical" evidence="2">
    <location>
        <begin position="60"/>
        <end position="78"/>
    </location>
</feature>
<dbReference type="InterPro" id="IPR010656">
    <property type="entry name" value="DctM"/>
</dbReference>
<keyword evidence="2" id="KW-0812">Transmembrane</keyword>
<feature type="transmembrane region" description="Helical" evidence="2">
    <location>
        <begin position="189"/>
        <end position="209"/>
    </location>
</feature>
<feature type="transmembrane region" description="Helical" evidence="2">
    <location>
        <begin position="654"/>
        <end position="687"/>
    </location>
</feature>
<dbReference type="KEGG" id="mes:Meso_3624"/>
<dbReference type="NCBIfam" id="TIGR02123">
    <property type="entry name" value="TRAP_fused"/>
    <property type="match status" value="1"/>
</dbReference>
<evidence type="ECO:0000313" key="4">
    <source>
        <dbReference type="EMBL" id="ABG64993.1"/>
    </source>
</evidence>
<feature type="transmembrane region" description="Helical" evidence="2">
    <location>
        <begin position="516"/>
        <end position="547"/>
    </location>
</feature>
<feature type="transmembrane region" description="Helical" evidence="2">
    <location>
        <begin position="90"/>
        <end position="108"/>
    </location>
</feature>
<evidence type="ECO:0000259" key="3">
    <source>
        <dbReference type="Pfam" id="PF06808"/>
    </source>
</evidence>
<sequence>MSGDTEHKFIDAAVEDAEKFDFGSKHRNLNGWQKATIGALCVLYAVFHLMVLNFVQLDAWVFRAVHVNIAAVIAFAMYAPFGRPGEKVPAMDMLLSVVAIVATGYIWWNLNALILRTGVLMTTTDVLVATAGIVVVIEFTRRTSGLALPILAGIFILYGFVGPWLPGVLFHRGYSFGEFTTFVYSMEGIFGITTAAAALYIVLFVLFAAFLQVSKVGDFFMNLAFGAFGWLRGGPAKVSLFGSILFGMISGSGVANVVASGTFTIPVMKRVGYKPSSAGAIEAAASTGGQLTPPIMGAGAFIMAEVTGIPYTTIIVAALIPCLLYYFAVYVHIDLEARKEGIEGLPRADLPPLKPMMRDAFVLAPLAVLLIFLFAGFSIISAGSWGIAISVLVMLQQRLGIDTRVHAAPILCALATVVLLPGVPASTHGGIAFAVGLIAILAAAIVGRHAALADALKGTGVDILEALSIGTRQSLQLAAVCACAGIVVGVIGLTGLGGRFSALLLGVAGQSEMLALAFAMIIALILGMGMPTTAAYAIAASVVAPALQRMGLPVLPVHLFIFYYAVISTITPPIALSAFAGAALAGADPWKTAFKSVRYGIAAFIVPFLFIHNQGILLEGSVIDIVRTTLTALIGIWGIATASEGWFAGRLSAFLRIALAAAALLLIAGDIYTDIAGLVLIAAFVAYRTLRARSRAVHHPSGI</sequence>
<keyword evidence="1" id="KW-1003">Cell membrane</keyword>
<feature type="transmembrane region" description="Helical" evidence="2">
    <location>
        <begin position="630"/>
        <end position="648"/>
    </location>
</feature>
<feature type="transmembrane region" description="Helical" evidence="2">
    <location>
        <begin position="239"/>
        <end position="265"/>
    </location>
</feature>
<feature type="transmembrane region" description="Helical" evidence="2">
    <location>
        <begin position="35"/>
        <end position="54"/>
    </location>
</feature>
<dbReference type="AlphaFoldDB" id="Q11C82"/>
<comment type="subcellular location">
    <subcellularLocation>
        <location evidence="1">Cell inner membrane</location>
        <topology evidence="1">Multi-pass membrane protein</topology>
    </subcellularLocation>
</comment>
<name>Q11C82_CHESB</name>
<dbReference type="EMBL" id="CP000390">
    <property type="protein sequence ID" value="ABG64993.1"/>
    <property type="molecule type" value="Genomic_DNA"/>
</dbReference>
<protein>
    <submittedName>
        <fullName evidence="4">TRAP transporter, 4TM/12TM fusion protein</fullName>
    </submittedName>
</protein>
<keyword evidence="2" id="KW-0472">Membrane</keyword>
<dbReference type="GO" id="GO:0022857">
    <property type="term" value="F:transmembrane transporter activity"/>
    <property type="evidence" value="ECO:0007669"/>
    <property type="project" value="UniProtKB-UniRule"/>
</dbReference>
<feature type="transmembrane region" description="Helical" evidence="2">
    <location>
        <begin position="311"/>
        <end position="333"/>
    </location>
</feature>
<dbReference type="PANTHER" id="PTHR43849:SF2">
    <property type="entry name" value="BLL3936 PROTEIN"/>
    <property type="match status" value="1"/>
</dbReference>
<keyword evidence="1" id="KW-0813">Transport</keyword>
<feature type="transmembrane region" description="Helical" evidence="2">
    <location>
        <begin position="146"/>
        <end position="169"/>
    </location>
</feature>
<feature type="transmembrane region" description="Helical" evidence="2">
    <location>
        <begin position="477"/>
        <end position="496"/>
    </location>
</feature>
<accession>Q11C82</accession>
<dbReference type="GO" id="GO:0005886">
    <property type="term" value="C:plasma membrane"/>
    <property type="evidence" value="ECO:0007669"/>
    <property type="project" value="UniProtKB-SubCell"/>
</dbReference>
<dbReference type="InterPro" id="IPR011853">
    <property type="entry name" value="TRAP_DctM-Dct_fused"/>
</dbReference>
<dbReference type="PANTHER" id="PTHR43849">
    <property type="entry name" value="BLL3936 PROTEIN"/>
    <property type="match status" value="1"/>
</dbReference>
<keyword evidence="2" id="KW-1133">Transmembrane helix</keyword>
<reference evidence="4" key="1">
    <citation type="submission" date="2006-06" db="EMBL/GenBank/DDBJ databases">
        <title>Complete sequence of chromosome of Chelativorans sp. BNC1.</title>
        <authorList>
            <consortium name="US DOE Joint Genome Institute"/>
            <person name="Copeland A."/>
            <person name="Lucas S."/>
            <person name="Lapidus A."/>
            <person name="Barry K."/>
            <person name="Detter J.C."/>
            <person name="Glavina del Rio T."/>
            <person name="Hammon N."/>
            <person name="Israni S."/>
            <person name="Dalin E."/>
            <person name="Tice H."/>
            <person name="Pitluck S."/>
            <person name="Chertkov O."/>
            <person name="Brettin T."/>
            <person name="Bruce D."/>
            <person name="Han C."/>
            <person name="Tapia R."/>
            <person name="Gilna P."/>
            <person name="Schmutz J."/>
            <person name="Larimer F."/>
            <person name="Land M."/>
            <person name="Hauser L."/>
            <person name="Kyrpides N."/>
            <person name="Mikhailova N."/>
            <person name="Richardson P."/>
        </authorList>
    </citation>
    <scope>NUCLEOTIDE SEQUENCE</scope>
    <source>
        <strain evidence="4">BNC1</strain>
    </source>
</reference>
<organism evidence="4">
    <name type="scientific">Chelativorans sp. (strain BNC1)</name>
    <dbReference type="NCBI Taxonomy" id="266779"/>
    <lineage>
        <taxon>Bacteria</taxon>
        <taxon>Pseudomonadati</taxon>
        <taxon>Pseudomonadota</taxon>
        <taxon>Alphaproteobacteria</taxon>
        <taxon>Hyphomicrobiales</taxon>
        <taxon>Phyllobacteriaceae</taxon>
        <taxon>Chelativorans</taxon>
    </lineage>
</organism>
<keyword evidence="1" id="KW-0997">Cell inner membrane</keyword>
<evidence type="ECO:0000256" key="2">
    <source>
        <dbReference type="SAM" id="Phobius"/>
    </source>
</evidence>
<feature type="transmembrane region" description="Helical" evidence="2">
    <location>
        <begin position="559"/>
        <end position="585"/>
    </location>
</feature>
<dbReference type="HOGENOM" id="CLU_007041_3_1_5"/>
<comment type="function">
    <text evidence="1">Part of the tripartite ATP-independent periplasmic (TRAP) transport system.</text>
</comment>
<proteinExistence type="predicted"/>
<feature type="transmembrane region" description="Helical" evidence="2">
    <location>
        <begin position="114"/>
        <end position="139"/>
    </location>
</feature>
<evidence type="ECO:0000256" key="1">
    <source>
        <dbReference type="RuleBase" id="RU369079"/>
    </source>
</evidence>
<dbReference type="STRING" id="266779.Meso_3624"/>
<feature type="transmembrane region" description="Helical" evidence="2">
    <location>
        <begin position="429"/>
        <end position="447"/>
    </location>
</feature>
<feature type="domain" description="TRAP C4-dicarboxylate transport system permease DctM subunit" evidence="3">
    <location>
        <begin position="132"/>
        <end position="619"/>
    </location>
</feature>
<dbReference type="eggNOG" id="COG4666">
    <property type="taxonomic scope" value="Bacteria"/>
</dbReference>
<feature type="transmembrane region" description="Helical" evidence="2">
    <location>
        <begin position="597"/>
        <end position="618"/>
    </location>
</feature>
<gene>
    <name evidence="4" type="ordered locus">Meso_3624</name>
</gene>